<reference evidence="6" key="1">
    <citation type="submission" date="2021-10" db="EMBL/GenBank/DDBJ databases">
        <title>Tropical sea cucumber genome reveals ecological adaptation and Cuvierian tubules defense mechanism.</title>
        <authorList>
            <person name="Chen T."/>
        </authorList>
    </citation>
    <scope>NUCLEOTIDE SEQUENCE</scope>
    <source>
        <strain evidence="6">Nanhai2018</strain>
        <tissue evidence="6">Muscle</tissue>
    </source>
</reference>
<feature type="domain" description="RRM" evidence="5">
    <location>
        <begin position="104"/>
        <end position="181"/>
    </location>
</feature>
<accession>A0A9Q1BCW2</accession>
<evidence type="ECO:0000313" key="6">
    <source>
        <dbReference type="EMBL" id="KAJ8023076.1"/>
    </source>
</evidence>
<dbReference type="Pfam" id="PF00076">
    <property type="entry name" value="RRM_1"/>
    <property type="match status" value="2"/>
</dbReference>
<dbReference type="InterPro" id="IPR035979">
    <property type="entry name" value="RBD_domain_sf"/>
</dbReference>
<keyword evidence="1" id="KW-0677">Repeat</keyword>
<organism evidence="6 7">
    <name type="scientific">Holothuria leucospilota</name>
    <name type="common">Black long sea cucumber</name>
    <name type="synonym">Mertensiothuria leucospilota</name>
    <dbReference type="NCBI Taxonomy" id="206669"/>
    <lineage>
        <taxon>Eukaryota</taxon>
        <taxon>Metazoa</taxon>
        <taxon>Echinodermata</taxon>
        <taxon>Eleutherozoa</taxon>
        <taxon>Echinozoa</taxon>
        <taxon>Holothuroidea</taxon>
        <taxon>Aspidochirotacea</taxon>
        <taxon>Aspidochirotida</taxon>
        <taxon>Holothuriidae</taxon>
        <taxon>Holothuria</taxon>
    </lineage>
</organism>
<dbReference type="CDD" id="cd12503">
    <property type="entry name" value="RRM1_hnRNPH_GRSF1_like"/>
    <property type="match status" value="1"/>
</dbReference>
<dbReference type="InterPro" id="IPR050666">
    <property type="entry name" value="ESRP"/>
</dbReference>
<evidence type="ECO:0000259" key="5">
    <source>
        <dbReference type="PROSITE" id="PS50102"/>
    </source>
</evidence>
<protein>
    <submittedName>
        <fullName evidence="6">Heterogeneous nuclear ribonucleoprotein H2</fullName>
    </submittedName>
</protein>
<sequence length="436" mass="45527">MGDEGNVIRVRGLPWSSTVEDVLKFFDGVNIEGGEDGIHFTFTNDGRPTGEAYIKLESEEDVTEALKKDNEHLGKRYIEVFQSKMSEMQWVTERAGANALKEGQCVRLRGLPFECLKSDIVEFFKGLKITKDDITLPQDQDGRSTGEAYVQFSSKEDAQKALERHKQEIGHRYIEIFPCSPDDITTVPKMRRGANRPGPYDRVGRGGGGYGPPRGMGRFKGGYGGYGDGGEFGTYGGFGGYGGYGGGGGARFGRGGGGRGGWGGGGRVGYGGYGGGSYGGGGGGGGAKAGSDYVSSTGHHIHMRGLPFSASEKDIREWFNGIATPRVISMGFDDKGRKNGEADVEFGSASDAQSAMSRHRDNMGSRYIELFLHSSGGGRGGGYDGDGYNGNDGYGGGSYGAAGYGGDGGYGGGGGSGGYGGYGGDWGGSGGYGDGY</sequence>
<gene>
    <name evidence="6" type="ORF">HOLleu_38154</name>
</gene>
<dbReference type="InterPro" id="IPR012677">
    <property type="entry name" value="Nucleotide-bd_a/b_plait_sf"/>
</dbReference>
<evidence type="ECO:0000256" key="2">
    <source>
        <dbReference type="ARBA" id="ARBA00022884"/>
    </source>
</evidence>
<feature type="region of interest" description="Disordered" evidence="4">
    <location>
        <begin position="185"/>
        <end position="213"/>
    </location>
</feature>
<name>A0A9Q1BCW2_HOLLE</name>
<dbReference type="SMART" id="SM00360">
    <property type="entry name" value="RRM"/>
    <property type="match status" value="3"/>
</dbReference>
<dbReference type="GO" id="GO:0003723">
    <property type="term" value="F:RNA binding"/>
    <property type="evidence" value="ECO:0007669"/>
    <property type="project" value="UniProtKB-UniRule"/>
</dbReference>
<dbReference type="SUPFAM" id="SSF54928">
    <property type="entry name" value="RNA-binding domain, RBD"/>
    <property type="match status" value="3"/>
</dbReference>
<dbReference type="EMBL" id="JAIZAY010000020">
    <property type="protein sequence ID" value="KAJ8023076.1"/>
    <property type="molecule type" value="Genomic_DNA"/>
</dbReference>
<evidence type="ECO:0000256" key="4">
    <source>
        <dbReference type="SAM" id="MobiDB-lite"/>
    </source>
</evidence>
<dbReference type="Proteomes" id="UP001152320">
    <property type="component" value="Chromosome 20"/>
</dbReference>
<comment type="caution">
    <text evidence="6">The sequence shown here is derived from an EMBL/GenBank/DDBJ whole genome shotgun (WGS) entry which is preliminary data.</text>
</comment>
<dbReference type="InterPro" id="IPR000504">
    <property type="entry name" value="RRM_dom"/>
</dbReference>
<keyword evidence="7" id="KW-1185">Reference proteome</keyword>
<dbReference type="OrthoDB" id="431068at2759"/>
<dbReference type="CDD" id="cd12504">
    <property type="entry name" value="RRM2_hnRNPH_CRSF1_like"/>
    <property type="match status" value="1"/>
</dbReference>
<feature type="domain" description="RRM" evidence="5">
    <location>
        <begin position="299"/>
        <end position="375"/>
    </location>
</feature>
<dbReference type="PRINTS" id="PR01228">
    <property type="entry name" value="EGGSHELL"/>
</dbReference>
<evidence type="ECO:0000256" key="1">
    <source>
        <dbReference type="ARBA" id="ARBA00022737"/>
    </source>
</evidence>
<dbReference type="GO" id="GO:1990904">
    <property type="term" value="C:ribonucleoprotein complex"/>
    <property type="evidence" value="ECO:0007669"/>
    <property type="project" value="UniProtKB-KW"/>
</dbReference>
<keyword evidence="6" id="KW-0687">Ribonucleoprotein</keyword>
<dbReference type="Gene3D" id="3.30.70.330">
    <property type="match status" value="3"/>
</dbReference>
<proteinExistence type="predicted"/>
<evidence type="ECO:0000256" key="3">
    <source>
        <dbReference type="PROSITE-ProRule" id="PRU00176"/>
    </source>
</evidence>
<feature type="domain" description="RRM" evidence="5">
    <location>
        <begin position="6"/>
        <end position="85"/>
    </location>
</feature>
<evidence type="ECO:0000313" key="7">
    <source>
        <dbReference type="Proteomes" id="UP001152320"/>
    </source>
</evidence>
<dbReference type="PANTHER" id="PTHR13976">
    <property type="entry name" value="HETEROGENEOUS NUCLEAR RIBONUCLEOPROTEIN-RELATED"/>
    <property type="match status" value="1"/>
</dbReference>
<keyword evidence="2 3" id="KW-0694">RNA-binding</keyword>
<dbReference type="PROSITE" id="PS50102">
    <property type="entry name" value="RRM"/>
    <property type="match status" value="3"/>
</dbReference>
<dbReference type="AlphaFoldDB" id="A0A9Q1BCW2"/>